<gene>
    <name evidence="8" type="primary">8234236</name>
    <name evidence="7" type="ORF">Phum_PHUM136210</name>
</gene>
<dbReference type="Pfam" id="PF00505">
    <property type="entry name" value="HMG_box"/>
    <property type="match status" value="1"/>
</dbReference>
<reference evidence="7" key="2">
    <citation type="submission" date="2007-04" db="EMBL/GenBank/DDBJ databases">
        <title>The genome of the human body louse.</title>
        <authorList>
            <consortium name="The Human Body Louse Genome Consortium"/>
            <person name="Kirkness E."/>
            <person name="Walenz B."/>
            <person name="Hass B."/>
            <person name="Bruggner R."/>
            <person name="Strausberg R."/>
        </authorList>
    </citation>
    <scope>NUCLEOTIDE SEQUENCE</scope>
    <source>
        <strain evidence="7">USDA</strain>
    </source>
</reference>
<evidence type="ECO:0000256" key="3">
    <source>
        <dbReference type="ARBA" id="ARBA00023242"/>
    </source>
</evidence>
<dbReference type="SUPFAM" id="SSF47095">
    <property type="entry name" value="HMG-box"/>
    <property type="match status" value="1"/>
</dbReference>
<dbReference type="SMART" id="SM00398">
    <property type="entry name" value="HMG"/>
    <property type="match status" value="1"/>
</dbReference>
<feature type="domain" description="HMG box" evidence="6">
    <location>
        <begin position="26"/>
        <end position="94"/>
    </location>
</feature>
<dbReference type="FunFam" id="1.10.30.10:FF:000002">
    <property type="entry name" value="transcription factor Sox-2"/>
    <property type="match status" value="1"/>
</dbReference>
<evidence type="ECO:0000313" key="9">
    <source>
        <dbReference type="Proteomes" id="UP000009046"/>
    </source>
</evidence>
<dbReference type="PROSITE" id="PS50118">
    <property type="entry name" value="HMG_BOX_2"/>
    <property type="match status" value="1"/>
</dbReference>
<sequence>MSNEYLFGIRIEPSHDTLSQSEVAHIKRPMNAFMVWSRIQRRKIALDNPKMHNSEISKRLGAEWKLLTEIEKRPYIDEAKRLRVTHMIEHPGYKYKPRRKPKTCQQQKQSKSPDAVQNYAFPYFAPFKSQPSDHSSLSTYFNTALDAFHLSKIVSGQITSFNQDQKITEQTDSSTTNSASANSFSPPSLYSENSSSSRKFFQYHSTPVSPFLLPPPMFFEDKQKISLKTLNEKKGFIFNGSVLDGEDDVTLEKLRRPIPVI</sequence>
<feature type="compositionally biased region" description="Low complexity" evidence="5">
    <location>
        <begin position="173"/>
        <end position="190"/>
    </location>
</feature>
<organism>
    <name type="scientific">Pediculus humanus subsp. corporis</name>
    <name type="common">Body louse</name>
    <dbReference type="NCBI Taxonomy" id="121224"/>
    <lineage>
        <taxon>Eukaryota</taxon>
        <taxon>Metazoa</taxon>
        <taxon>Ecdysozoa</taxon>
        <taxon>Arthropoda</taxon>
        <taxon>Hexapoda</taxon>
        <taxon>Insecta</taxon>
        <taxon>Pterygota</taxon>
        <taxon>Neoptera</taxon>
        <taxon>Paraneoptera</taxon>
        <taxon>Psocodea</taxon>
        <taxon>Troctomorpha</taxon>
        <taxon>Phthiraptera</taxon>
        <taxon>Anoplura</taxon>
        <taxon>Pediculidae</taxon>
        <taxon>Pediculus</taxon>
    </lineage>
</organism>
<dbReference type="InterPro" id="IPR050140">
    <property type="entry name" value="SRY-related_HMG-box_TF-like"/>
</dbReference>
<dbReference type="GO" id="GO:0000122">
    <property type="term" value="P:negative regulation of transcription by RNA polymerase II"/>
    <property type="evidence" value="ECO:0007669"/>
    <property type="project" value="TreeGrafter"/>
</dbReference>
<dbReference type="GeneID" id="8234236"/>
<keyword evidence="2 4" id="KW-0238">DNA-binding</keyword>
<dbReference type="PANTHER" id="PTHR10270">
    <property type="entry name" value="SOX TRANSCRIPTION FACTOR"/>
    <property type="match status" value="1"/>
</dbReference>
<dbReference type="GO" id="GO:0005634">
    <property type="term" value="C:nucleus"/>
    <property type="evidence" value="ECO:0007669"/>
    <property type="project" value="UniProtKB-SubCell"/>
</dbReference>
<reference evidence="8" key="3">
    <citation type="submission" date="2021-02" db="UniProtKB">
        <authorList>
            <consortium name="EnsemblMetazoa"/>
        </authorList>
    </citation>
    <scope>IDENTIFICATION</scope>
    <source>
        <strain evidence="8">USDA</strain>
    </source>
</reference>
<dbReference type="eggNOG" id="KOG0527">
    <property type="taxonomic scope" value="Eukaryota"/>
</dbReference>
<dbReference type="GO" id="GO:0001228">
    <property type="term" value="F:DNA-binding transcription activator activity, RNA polymerase II-specific"/>
    <property type="evidence" value="ECO:0007669"/>
    <property type="project" value="TreeGrafter"/>
</dbReference>
<evidence type="ECO:0000313" key="7">
    <source>
        <dbReference type="EMBL" id="EEB11821.1"/>
    </source>
</evidence>
<dbReference type="GO" id="GO:0030182">
    <property type="term" value="P:neuron differentiation"/>
    <property type="evidence" value="ECO:0007669"/>
    <property type="project" value="TreeGrafter"/>
</dbReference>
<name>E0VEL5_PEDHC</name>
<dbReference type="InterPro" id="IPR036910">
    <property type="entry name" value="HMG_box_dom_sf"/>
</dbReference>
<dbReference type="RefSeq" id="XP_002424559.1">
    <property type="nucleotide sequence ID" value="XM_002424514.1"/>
</dbReference>
<reference evidence="7" key="1">
    <citation type="submission" date="2007-04" db="EMBL/GenBank/DDBJ databases">
        <title>Annotation of Pediculus humanus corporis strain USDA.</title>
        <authorList>
            <person name="Kirkness E."/>
            <person name="Hannick L."/>
            <person name="Hass B."/>
            <person name="Bruggner R."/>
            <person name="Lawson D."/>
            <person name="Bidwell S."/>
            <person name="Joardar V."/>
            <person name="Caler E."/>
            <person name="Walenz B."/>
            <person name="Inman J."/>
            <person name="Schobel S."/>
            <person name="Galinsky K."/>
            <person name="Amedeo P."/>
            <person name="Strausberg R."/>
        </authorList>
    </citation>
    <scope>NUCLEOTIDE SEQUENCE</scope>
    <source>
        <strain evidence="7">USDA</strain>
    </source>
</reference>
<evidence type="ECO:0000256" key="4">
    <source>
        <dbReference type="PROSITE-ProRule" id="PRU00267"/>
    </source>
</evidence>
<dbReference type="InterPro" id="IPR009071">
    <property type="entry name" value="HMG_box_dom"/>
</dbReference>
<dbReference type="Proteomes" id="UP000009046">
    <property type="component" value="Unassembled WGS sequence"/>
</dbReference>
<dbReference type="GO" id="GO:0000978">
    <property type="term" value="F:RNA polymerase II cis-regulatory region sequence-specific DNA binding"/>
    <property type="evidence" value="ECO:0007669"/>
    <property type="project" value="TreeGrafter"/>
</dbReference>
<dbReference type="CDD" id="cd22028">
    <property type="entry name" value="HMG-box_SoxA_SoxB_SoxG"/>
    <property type="match status" value="1"/>
</dbReference>
<accession>E0VEL5</accession>
<evidence type="ECO:0000256" key="5">
    <source>
        <dbReference type="SAM" id="MobiDB-lite"/>
    </source>
</evidence>
<dbReference type="FunCoup" id="E0VEL5">
    <property type="interactions" value="138"/>
</dbReference>
<dbReference type="AlphaFoldDB" id="E0VEL5"/>
<protein>
    <submittedName>
        <fullName evidence="7 8">Transcription factor Sox-3, putative</fullName>
    </submittedName>
</protein>
<dbReference type="HOGENOM" id="CLU_021123_3_0_1"/>
<feature type="region of interest" description="Disordered" evidence="5">
    <location>
        <begin position="93"/>
        <end position="114"/>
    </location>
</feature>
<evidence type="ECO:0000256" key="2">
    <source>
        <dbReference type="ARBA" id="ARBA00023125"/>
    </source>
</evidence>
<feature type="compositionally biased region" description="Basic residues" evidence="5">
    <location>
        <begin position="93"/>
        <end position="102"/>
    </location>
</feature>
<dbReference type="EMBL" id="DS235093">
    <property type="protein sequence ID" value="EEB11821.1"/>
    <property type="molecule type" value="Genomic_DNA"/>
</dbReference>
<dbReference type="KEGG" id="phu:Phum_PHUM136210"/>
<proteinExistence type="predicted"/>
<keyword evidence="3 4" id="KW-0539">Nucleus</keyword>
<dbReference type="PANTHER" id="PTHR10270:SF324">
    <property type="entry name" value="SOX DOMAIN-CONTAINING PROTEIN DICHAETE-RELATED"/>
    <property type="match status" value="1"/>
</dbReference>
<evidence type="ECO:0000256" key="1">
    <source>
        <dbReference type="ARBA" id="ARBA00004123"/>
    </source>
</evidence>
<comment type="subcellular location">
    <subcellularLocation>
        <location evidence="1">Nucleus</location>
    </subcellularLocation>
</comment>
<dbReference type="CTD" id="8234236"/>
<dbReference type="EMBL" id="AAZO01001576">
    <property type="status" value="NOT_ANNOTATED_CDS"/>
    <property type="molecule type" value="Genomic_DNA"/>
</dbReference>
<feature type="DNA-binding region" description="HMG box" evidence="4">
    <location>
        <begin position="26"/>
        <end position="94"/>
    </location>
</feature>
<dbReference type="GO" id="GO:0007420">
    <property type="term" value="P:brain development"/>
    <property type="evidence" value="ECO:0007669"/>
    <property type="project" value="TreeGrafter"/>
</dbReference>
<dbReference type="InParanoid" id="E0VEL5"/>
<evidence type="ECO:0000259" key="6">
    <source>
        <dbReference type="PROSITE" id="PS50118"/>
    </source>
</evidence>
<dbReference type="VEuPathDB" id="VectorBase:PHUM136210"/>
<dbReference type="OrthoDB" id="6247875at2759"/>
<dbReference type="EnsemblMetazoa" id="PHUM136210-RA">
    <property type="protein sequence ID" value="PHUM136210-PA"/>
    <property type="gene ID" value="PHUM136210"/>
</dbReference>
<feature type="compositionally biased region" description="Polar residues" evidence="5">
    <location>
        <begin position="103"/>
        <end position="112"/>
    </location>
</feature>
<feature type="region of interest" description="Disordered" evidence="5">
    <location>
        <begin position="166"/>
        <end position="190"/>
    </location>
</feature>
<dbReference type="STRING" id="121224.E0VEL5"/>
<evidence type="ECO:0000313" key="8">
    <source>
        <dbReference type="EnsemblMetazoa" id="PHUM136210-PA"/>
    </source>
</evidence>
<dbReference type="Gene3D" id="1.10.30.10">
    <property type="entry name" value="High mobility group box domain"/>
    <property type="match status" value="1"/>
</dbReference>
<keyword evidence="9" id="KW-1185">Reference proteome</keyword>